<dbReference type="EMBL" id="JAHLQL010000001">
    <property type="protein sequence ID" value="MBU5591600.1"/>
    <property type="molecule type" value="Genomic_DNA"/>
</dbReference>
<evidence type="ECO:0000256" key="1">
    <source>
        <dbReference type="ARBA" id="ARBA00011738"/>
    </source>
</evidence>
<accession>A0ABS6EZE6</accession>
<gene>
    <name evidence="8" type="ORF">KQI89_07465</name>
</gene>
<dbReference type="PIRSF" id="PIRSF000363">
    <property type="entry name" value="Nitrogenase_iron"/>
    <property type="match status" value="1"/>
</dbReference>
<keyword evidence="7" id="KW-0411">Iron-sulfur</keyword>
<dbReference type="InterPro" id="IPR030655">
    <property type="entry name" value="NifH/chlL_CS"/>
</dbReference>
<comment type="similarity">
    <text evidence="7">Belongs to the NifH/BchL/ChlL family.</text>
</comment>
<keyword evidence="7" id="KW-0408">Iron</keyword>
<keyword evidence="7" id="KW-0560">Oxidoreductase</keyword>
<proteinExistence type="inferred from homology"/>
<dbReference type="PROSITE" id="PS51026">
    <property type="entry name" value="NIFH_FRXC_3"/>
    <property type="match status" value="1"/>
</dbReference>
<name>A0ABS6EZE6_9CLOT</name>
<comment type="caution">
    <text evidence="8">The sequence shown here is derived from an EMBL/GenBank/DDBJ whole genome shotgun (WGS) entry which is preliminary data.</text>
</comment>
<evidence type="ECO:0000256" key="2">
    <source>
        <dbReference type="ARBA" id="ARBA00012773"/>
    </source>
</evidence>
<comment type="subunit">
    <text evidence="1">Homodimer.</text>
</comment>
<dbReference type="PANTHER" id="PTHR42864">
    <property type="entry name" value="LIGHT-INDEPENDENT PROTOCHLOROPHYLLIDE REDUCTASE IRON-SULFUR ATP-BINDING PROTEIN"/>
    <property type="match status" value="1"/>
</dbReference>
<evidence type="ECO:0000256" key="4">
    <source>
        <dbReference type="ARBA" id="ARBA00022741"/>
    </source>
</evidence>
<organism evidence="8 9">
    <name type="scientific">Clostridium simiarum</name>
    <dbReference type="NCBI Taxonomy" id="2841506"/>
    <lineage>
        <taxon>Bacteria</taxon>
        <taxon>Bacillati</taxon>
        <taxon>Bacillota</taxon>
        <taxon>Clostridia</taxon>
        <taxon>Eubacteriales</taxon>
        <taxon>Clostridiaceae</taxon>
        <taxon>Clostridium</taxon>
    </lineage>
</organism>
<dbReference type="CDD" id="cd02040">
    <property type="entry name" value="NifH"/>
    <property type="match status" value="1"/>
</dbReference>
<keyword evidence="4 7" id="KW-0547">Nucleotide-binding</keyword>
<evidence type="ECO:0000256" key="6">
    <source>
        <dbReference type="ARBA" id="ARBA00047967"/>
    </source>
</evidence>
<dbReference type="PROSITE" id="PS00692">
    <property type="entry name" value="NIFH_FRXC_2"/>
    <property type="match status" value="1"/>
</dbReference>
<keyword evidence="5 7" id="KW-0067">ATP-binding</keyword>
<dbReference type="EC" id="1.18.6.1" evidence="2"/>
<reference evidence="8 9" key="1">
    <citation type="submission" date="2021-06" db="EMBL/GenBank/DDBJ databases">
        <authorList>
            <person name="Sun Q."/>
            <person name="Li D."/>
        </authorList>
    </citation>
    <scope>NUCLEOTIDE SEQUENCE [LARGE SCALE GENOMIC DNA]</scope>
    <source>
        <strain evidence="8 9">MSJ-4</strain>
    </source>
</reference>
<keyword evidence="3 7" id="KW-0479">Metal-binding</keyword>
<evidence type="ECO:0000313" key="8">
    <source>
        <dbReference type="EMBL" id="MBU5591600.1"/>
    </source>
</evidence>
<dbReference type="PANTHER" id="PTHR42864:SF2">
    <property type="entry name" value="LIGHT-INDEPENDENT PROTOCHLOROPHYLLIDE REDUCTASE IRON-SULFUR ATP-BINDING PROTEIN"/>
    <property type="match status" value="1"/>
</dbReference>
<evidence type="ECO:0000256" key="7">
    <source>
        <dbReference type="RuleBase" id="RU003688"/>
    </source>
</evidence>
<dbReference type="PROSITE" id="PS00746">
    <property type="entry name" value="NIFH_FRXC_1"/>
    <property type="match status" value="1"/>
</dbReference>
<keyword evidence="9" id="KW-1185">Reference proteome</keyword>
<evidence type="ECO:0000313" key="9">
    <source>
        <dbReference type="Proteomes" id="UP000736583"/>
    </source>
</evidence>
<dbReference type="InterPro" id="IPR000392">
    <property type="entry name" value="NifH/frxC"/>
</dbReference>
<protein>
    <recommendedName>
        <fullName evidence="2">nitrogenase</fullName>
        <ecNumber evidence="2">1.18.6.1</ecNumber>
    </recommendedName>
</protein>
<keyword evidence="7" id="KW-0004">4Fe-4S</keyword>
<dbReference type="RefSeq" id="WP_216456542.1">
    <property type="nucleotide sequence ID" value="NZ_JAHLQL010000001.1"/>
</dbReference>
<dbReference type="Pfam" id="PF00142">
    <property type="entry name" value="Fer4_NifH"/>
    <property type="match status" value="1"/>
</dbReference>
<evidence type="ECO:0000256" key="3">
    <source>
        <dbReference type="ARBA" id="ARBA00022723"/>
    </source>
</evidence>
<comment type="catalytic activity">
    <reaction evidence="6">
        <text>N2 + 8 reduced [2Fe-2S]-[ferredoxin] + 16 ATP + 16 H2O = H2 + 8 oxidized [2Fe-2S]-[ferredoxin] + 2 NH4(+) + 16 ADP + 16 phosphate + 6 H(+)</text>
        <dbReference type="Rhea" id="RHEA:21448"/>
        <dbReference type="Rhea" id="RHEA-COMP:10000"/>
        <dbReference type="Rhea" id="RHEA-COMP:10001"/>
        <dbReference type="ChEBI" id="CHEBI:15377"/>
        <dbReference type="ChEBI" id="CHEBI:15378"/>
        <dbReference type="ChEBI" id="CHEBI:17997"/>
        <dbReference type="ChEBI" id="CHEBI:18276"/>
        <dbReference type="ChEBI" id="CHEBI:28938"/>
        <dbReference type="ChEBI" id="CHEBI:30616"/>
        <dbReference type="ChEBI" id="CHEBI:33737"/>
        <dbReference type="ChEBI" id="CHEBI:33738"/>
        <dbReference type="ChEBI" id="CHEBI:43474"/>
        <dbReference type="ChEBI" id="CHEBI:456216"/>
        <dbReference type="EC" id="1.18.6.1"/>
    </reaction>
</comment>
<evidence type="ECO:0000256" key="5">
    <source>
        <dbReference type="ARBA" id="ARBA00022840"/>
    </source>
</evidence>
<sequence length="279" mass="30706">MLNKKVLKIALYGKGGIGKSTIATNLSAAFSKIGLKVLHIGCDPKGDSTRNLVGHKIPTVMEVIRKKGTNIEEKDILHYGFNEIACIEAGGPKAGMGCAGMGITMMTEELQTLGVFNKPWDIVIYDVLGDVVCGGFAVPMREKYVDKVYIVSSSEFMSIYAANNILKSVSTFSDKEKNIFGGLIHNRRTDNSKDEIIKSFAKNTNINVLKDIPFTNEIGISELMGKTVFEALPDSQLCETFISLAYLIKSSNETNVPSPLEDFELEAFRKEALQMEMKK</sequence>
<dbReference type="Proteomes" id="UP000736583">
    <property type="component" value="Unassembled WGS sequence"/>
</dbReference>